<accession>A0A2A5J493</accession>
<dbReference type="EMBL" id="NOVD01000036">
    <property type="protein sequence ID" value="PCK24176.1"/>
    <property type="molecule type" value="Genomic_DNA"/>
</dbReference>
<dbReference type="AlphaFoldDB" id="A0A2A5J493"/>
<evidence type="ECO:0000313" key="2">
    <source>
        <dbReference type="EMBL" id="PCK24176.1"/>
    </source>
</evidence>
<proteinExistence type="predicted"/>
<dbReference type="RefSeq" id="WP_099698543.1">
    <property type="nucleotide sequence ID" value="NZ_NOVD01000036.1"/>
</dbReference>
<comment type="caution">
    <text evidence="2">The sequence shown here is derived from an EMBL/GenBank/DDBJ whole genome shotgun (WGS) entry which is preliminary data.</text>
</comment>
<dbReference type="Proteomes" id="UP000230886">
    <property type="component" value="Unassembled WGS sequence"/>
</dbReference>
<protein>
    <recommendedName>
        <fullName evidence="4">VWA domain-containing protein</fullName>
    </recommendedName>
</protein>
<organism evidence="2 3">
    <name type="scientific">Rhodococcus qingshengii</name>
    <dbReference type="NCBI Taxonomy" id="334542"/>
    <lineage>
        <taxon>Bacteria</taxon>
        <taxon>Bacillati</taxon>
        <taxon>Actinomycetota</taxon>
        <taxon>Actinomycetes</taxon>
        <taxon>Mycobacteriales</taxon>
        <taxon>Nocardiaceae</taxon>
        <taxon>Rhodococcus</taxon>
        <taxon>Rhodococcus erythropolis group</taxon>
    </lineage>
</organism>
<name>A0A2A5J493_RHOSG</name>
<feature type="region of interest" description="Disordered" evidence="1">
    <location>
        <begin position="246"/>
        <end position="277"/>
    </location>
</feature>
<feature type="compositionally biased region" description="Acidic residues" evidence="1">
    <location>
        <begin position="246"/>
        <end position="257"/>
    </location>
</feature>
<sequence length="592" mass="61982">MNAPAALTMDNEVQTFTADAWGQLSVRVGRFVDEIAARRDLMTVVGIAATPELAGGRPAGAYSHTTATVTIDAAQTLSPSDDPNQIDLRDRRDRARFPVLTGVAVHEAGHAAHTVRRGRLSKAVGAWAALLEEPRMEGRVVARRPQDRVWLRSSASHLLGSCTASSASSAARLLILVGGRIDAGVYDRCDLPDLAEVAGEFLTEKQIGIVVEQTRVAVALDDGDVDGLVRCAESIAAAIVDEFDDADVDSEGSDGDDGAGCSPQHGASDGAGDEIAASGKNTSLRDALAAMARRTAATAQAAEHITPPSAAAARVTTAAENQRQMIAAAGRVASTGRLAHSVRRPTDGELAQSLRLNRAVEAALDRGERTQHIPQAVPPGRLRIRELARREGQITAGVIPTATPWSRTRRTVVEAPPWAVGIAVDVSQSMEPVLEISAVTAWMVNRAAVDRGAAATVVWNAKAANLPAESIGGAVYVPEAGGVSDGLPEALLALDSRLQLTSGAGTRLVVVITDADLPNLDEIYHQAEQLASSQTRMLWLIAGQINDGPPAHLIDRVAGLPGVTITELDDPARVADIVGEALVALLESEAFA</sequence>
<evidence type="ECO:0008006" key="4">
    <source>
        <dbReference type="Google" id="ProtNLM"/>
    </source>
</evidence>
<evidence type="ECO:0000313" key="3">
    <source>
        <dbReference type="Proteomes" id="UP000230886"/>
    </source>
</evidence>
<gene>
    <name evidence="2" type="ORF">CHR55_27430</name>
</gene>
<evidence type="ECO:0000256" key="1">
    <source>
        <dbReference type="SAM" id="MobiDB-lite"/>
    </source>
</evidence>
<reference evidence="2 3" key="1">
    <citation type="submission" date="2017-07" db="EMBL/GenBank/DDBJ databases">
        <title>Draft sequence of Rhodococcus enclensis 23b-28.</title>
        <authorList>
            <person name="Besaury L."/>
            <person name="Sancelme M."/>
            <person name="Amato P."/>
            <person name="Lallement A."/>
            <person name="Delort A.-M."/>
        </authorList>
    </citation>
    <scope>NUCLEOTIDE SEQUENCE [LARGE SCALE GENOMIC DNA]</scope>
    <source>
        <strain evidence="2 3">23b-28</strain>
    </source>
</reference>